<dbReference type="GO" id="GO:0043565">
    <property type="term" value="F:sequence-specific DNA binding"/>
    <property type="evidence" value="ECO:0007669"/>
    <property type="project" value="TreeGrafter"/>
</dbReference>
<feature type="region of interest" description="Disordered" evidence="3">
    <location>
        <begin position="1"/>
        <end position="61"/>
    </location>
</feature>
<dbReference type="AlphaFoldDB" id="A0A453APQ4"/>
<dbReference type="InterPro" id="IPR054502">
    <property type="entry name" value="bHLH-TF_ACT-like_plant"/>
</dbReference>
<evidence type="ECO:0000313" key="6">
    <source>
        <dbReference type="Proteomes" id="UP000015105"/>
    </source>
</evidence>
<dbReference type="EnsemblPlants" id="AET2Gv20218700.5">
    <property type="protein sequence ID" value="AET2Gv20218700.5"/>
    <property type="gene ID" value="AET2Gv20218700"/>
</dbReference>
<evidence type="ECO:0000256" key="3">
    <source>
        <dbReference type="SAM" id="MobiDB-lite"/>
    </source>
</evidence>
<name>A0A453APQ4_AEGTS</name>
<organism evidence="5 6">
    <name type="scientific">Aegilops tauschii subsp. strangulata</name>
    <name type="common">Goatgrass</name>
    <dbReference type="NCBI Taxonomy" id="200361"/>
    <lineage>
        <taxon>Eukaryota</taxon>
        <taxon>Viridiplantae</taxon>
        <taxon>Streptophyta</taxon>
        <taxon>Embryophyta</taxon>
        <taxon>Tracheophyta</taxon>
        <taxon>Spermatophyta</taxon>
        <taxon>Magnoliopsida</taxon>
        <taxon>Liliopsida</taxon>
        <taxon>Poales</taxon>
        <taxon>Poaceae</taxon>
        <taxon>BOP clade</taxon>
        <taxon>Pooideae</taxon>
        <taxon>Triticodae</taxon>
        <taxon>Triticeae</taxon>
        <taxon>Triticinae</taxon>
        <taxon>Aegilops</taxon>
    </lineage>
</organism>
<dbReference type="PANTHER" id="PTHR31945:SF76">
    <property type="entry name" value="BHLH DOMAIN-CONTAINING PROTEIN"/>
    <property type="match status" value="1"/>
</dbReference>
<feature type="compositionally biased region" description="Basic and acidic residues" evidence="3">
    <location>
        <begin position="42"/>
        <end position="57"/>
    </location>
</feature>
<keyword evidence="6" id="KW-1185">Reference proteome</keyword>
<dbReference type="InterPro" id="IPR051358">
    <property type="entry name" value="TF_AMS/ICE1/BHLH6-like"/>
</dbReference>
<reference evidence="5" key="3">
    <citation type="journal article" date="2017" name="Nature">
        <title>Genome sequence of the progenitor of the wheat D genome Aegilops tauschii.</title>
        <authorList>
            <person name="Luo M.C."/>
            <person name="Gu Y.Q."/>
            <person name="Puiu D."/>
            <person name="Wang H."/>
            <person name="Twardziok S.O."/>
            <person name="Deal K.R."/>
            <person name="Huo N."/>
            <person name="Zhu T."/>
            <person name="Wang L."/>
            <person name="Wang Y."/>
            <person name="McGuire P.E."/>
            <person name="Liu S."/>
            <person name="Long H."/>
            <person name="Ramasamy R.K."/>
            <person name="Rodriguez J.C."/>
            <person name="Van S.L."/>
            <person name="Yuan L."/>
            <person name="Wang Z."/>
            <person name="Xia Z."/>
            <person name="Xiao L."/>
            <person name="Anderson O.D."/>
            <person name="Ouyang S."/>
            <person name="Liang Y."/>
            <person name="Zimin A.V."/>
            <person name="Pertea G."/>
            <person name="Qi P."/>
            <person name="Bennetzen J.L."/>
            <person name="Dai X."/>
            <person name="Dawson M.W."/>
            <person name="Muller H.G."/>
            <person name="Kugler K."/>
            <person name="Rivarola-Duarte L."/>
            <person name="Spannagl M."/>
            <person name="Mayer K.F.X."/>
            <person name="Lu F.H."/>
            <person name="Bevan M.W."/>
            <person name="Leroy P."/>
            <person name="Li P."/>
            <person name="You F.M."/>
            <person name="Sun Q."/>
            <person name="Liu Z."/>
            <person name="Lyons E."/>
            <person name="Wicker T."/>
            <person name="Salzberg S.L."/>
            <person name="Devos K.M."/>
            <person name="Dvorak J."/>
        </authorList>
    </citation>
    <scope>NUCLEOTIDE SEQUENCE [LARGE SCALE GENOMIC DNA]</scope>
    <source>
        <strain evidence="5">cv. AL8/78</strain>
    </source>
</reference>
<sequence length="133" mass="14015">HNVEGAQEGSCPTGEDADSALHHSLPRAEQSFHSHGRVRVHQGAEAEDREAQSGDRTRGRHALAQAEVSVEALGHGFLVNVSSDKSYPGLLVAVLEAFEELGLTVLQATASCADTFRLEAVGGENQAGSVDED</sequence>
<feature type="domain" description="Plant bHLH transcription factor ACT-like" evidence="4">
    <location>
        <begin position="67"/>
        <end position="128"/>
    </location>
</feature>
<dbReference type="Pfam" id="PF22754">
    <property type="entry name" value="bHLH-TF_ACT-like_plant"/>
    <property type="match status" value="1"/>
</dbReference>
<evidence type="ECO:0000256" key="2">
    <source>
        <dbReference type="ARBA" id="ARBA00023242"/>
    </source>
</evidence>
<reference evidence="6" key="2">
    <citation type="journal article" date="2017" name="Nat. Plants">
        <title>The Aegilops tauschii genome reveals multiple impacts of transposons.</title>
        <authorList>
            <person name="Zhao G."/>
            <person name="Zou C."/>
            <person name="Li K."/>
            <person name="Wang K."/>
            <person name="Li T."/>
            <person name="Gao L."/>
            <person name="Zhang X."/>
            <person name="Wang H."/>
            <person name="Yang Z."/>
            <person name="Liu X."/>
            <person name="Jiang W."/>
            <person name="Mao L."/>
            <person name="Kong X."/>
            <person name="Jiao Y."/>
            <person name="Jia J."/>
        </authorList>
    </citation>
    <scope>NUCLEOTIDE SEQUENCE [LARGE SCALE GENOMIC DNA]</scope>
    <source>
        <strain evidence="6">cv. AL8/78</strain>
    </source>
</reference>
<evidence type="ECO:0000313" key="5">
    <source>
        <dbReference type="EnsemblPlants" id="AET2Gv20218700.5"/>
    </source>
</evidence>
<dbReference type="GO" id="GO:0003700">
    <property type="term" value="F:DNA-binding transcription factor activity"/>
    <property type="evidence" value="ECO:0007669"/>
    <property type="project" value="TreeGrafter"/>
</dbReference>
<reference evidence="5" key="5">
    <citation type="journal article" date="2021" name="G3 (Bethesda)">
        <title>Aegilops tauschii genome assembly Aet v5.0 features greater sequence contiguity and improved annotation.</title>
        <authorList>
            <person name="Wang L."/>
            <person name="Zhu T."/>
            <person name="Rodriguez J.C."/>
            <person name="Deal K.R."/>
            <person name="Dubcovsky J."/>
            <person name="McGuire P.E."/>
            <person name="Lux T."/>
            <person name="Spannagl M."/>
            <person name="Mayer K.F.X."/>
            <person name="Baldrich P."/>
            <person name="Meyers B.C."/>
            <person name="Huo N."/>
            <person name="Gu Y.Q."/>
            <person name="Zhou H."/>
            <person name="Devos K.M."/>
            <person name="Bennetzen J.L."/>
            <person name="Unver T."/>
            <person name="Budak H."/>
            <person name="Gulick P.J."/>
            <person name="Galiba G."/>
            <person name="Kalapos B."/>
            <person name="Nelson D.R."/>
            <person name="Li P."/>
            <person name="You F.M."/>
            <person name="Luo M.C."/>
            <person name="Dvorak J."/>
        </authorList>
    </citation>
    <scope>NUCLEOTIDE SEQUENCE [LARGE SCALE GENOMIC DNA]</scope>
    <source>
        <strain evidence="5">cv. AL8/78</strain>
    </source>
</reference>
<comment type="subcellular location">
    <subcellularLocation>
        <location evidence="1">Nucleus</location>
    </subcellularLocation>
</comment>
<dbReference type="PANTHER" id="PTHR31945">
    <property type="entry name" value="TRANSCRIPTION FACTOR SCREAM2-RELATED"/>
    <property type="match status" value="1"/>
</dbReference>
<accession>A0A453APQ4</accession>
<dbReference type="Proteomes" id="UP000015105">
    <property type="component" value="Chromosome 2D"/>
</dbReference>
<protein>
    <recommendedName>
        <fullName evidence="4">Plant bHLH transcription factor ACT-like domain-containing protein</fullName>
    </recommendedName>
</protein>
<evidence type="ECO:0000256" key="1">
    <source>
        <dbReference type="ARBA" id="ARBA00004123"/>
    </source>
</evidence>
<dbReference type="GO" id="GO:0005634">
    <property type="term" value="C:nucleus"/>
    <property type="evidence" value="ECO:0007669"/>
    <property type="project" value="UniProtKB-SubCell"/>
</dbReference>
<reference evidence="6" key="1">
    <citation type="journal article" date="2014" name="Science">
        <title>Ancient hybridizations among the ancestral genomes of bread wheat.</title>
        <authorList>
            <consortium name="International Wheat Genome Sequencing Consortium,"/>
            <person name="Marcussen T."/>
            <person name="Sandve S.R."/>
            <person name="Heier L."/>
            <person name="Spannagl M."/>
            <person name="Pfeifer M."/>
            <person name="Jakobsen K.S."/>
            <person name="Wulff B.B."/>
            <person name="Steuernagel B."/>
            <person name="Mayer K.F."/>
            <person name="Olsen O.A."/>
        </authorList>
    </citation>
    <scope>NUCLEOTIDE SEQUENCE [LARGE SCALE GENOMIC DNA]</scope>
    <source>
        <strain evidence="6">cv. AL8/78</strain>
    </source>
</reference>
<proteinExistence type="predicted"/>
<dbReference type="Gramene" id="AET2Gv20218700.5">
    <property type="protein sequence ID" value="AET2Gv20218700.5"/>
    <property type="gene ID" value="AET2Gv20218700"/>
</dbReference>
<keyword evidence="2" id="KW-0539">Nucleus</keyword>
<reference evidence="5" key="4">
    <citation type="submission" date="2019-03" db="UniProtKB">
        <authorList>
            <consortium name="EnsemblPlants"/>
        </authorList>
    </citation>
    <scope>IDENTIFICATION</scope>
</reference>
<evidence type="ECO:0000259" key="4">
    <source>
        <dbReference type="Pfam" id="PF22754"/>
    </source>
</evidence>